<evidence type="ECO:0000313" key="3">
    <source>
        <dbReference type="Proteomes" id="UP000240883"/>
    </source>
</evidence>
<evidence type="ECO:0000256" key="1">
    <source>
        <dbReference type="SAM" id="Phobius"/>
    </source>
</evidence>
<name>A0A2T2NDA2_CORCC</name>
<organism evidence="2 3">
    <name type="scientific">Corynespora cassiicola Philippines</name>
    <dbReference type="NCBI Taxonomy" id="1448308"/>
    <lineage>
        <taxon>Eukaryota</taxon>
        <taxon>Fungi</taxon>
        <taxon>Dikarya</taxon>
        <taxon>Ascomycota</taxon>
        <taxon>Pezizomycotina</taxon>
        <taxon>Dothideomycetes</taxon>
        <taxon>Pleosporomycetidae</taxon>
        <taxon>Pleosporales</taxon>
        <taxon>Corynesporascaceae</taxon>
        <taxon>Corynespora</taxon>
    </lineage>
</organism>
<feature type="transmembrane region" description="Helical" evidence="1">
    <location>
        <begin position="17"/>
        <end position="38"/>
    </location>
</feature>
<accession>A0A2T2NDA2</accession>
<reference evidence="2 3" key="1">
    <citation type="journal article" date="2018" name="Front. Microbiol.">
        <title>Genome-Wide Analysis of Corynespora cassiicola Leaf Fall Disease Putative Effectors.</title>
        <authorList>
            <person name="Lopez D."/>
            <person name="Ribeiro S."/>
            <person name="Label P."/>
            <person name="Fumanal B."/>
            <person name="Venisse J.S."/>
            <person name="Kohler A."/>
            <person name="de Oliveira R.R."/>
            <person name="Labutti K."/>
            <person name="Lipzen A."/>
            <person name="Lail K."/>
            <person name="Bauer D."/>
            <person name="Ohm R.A."/>
            <person name="Barry K.W."/>
            <person name="Spatafora J."/>
            <person name="Grigoriev I.V."/>
            <person name="Martin F.M."/>
            <person name="Pujade-Renaud V."/>
        </authorList>
    </citation>
    <scope>NUCLEOTIDE SEQUENCE [LARGE SCALE GENOMIC DNA]</scope>
    <source>
        <strain evidence="2 3">Philippines</strain>
    </source>
</reference>
<keyword evidence="1" id="KW-1133">Transmembrane helix</keyword>
<gene>
    <name evidence="2" type="ORF">BS50DRAFT_577164</name>
</gene>
<protein>
    <submittedName>
        <fullName evidence="2">Uncharacterized protein</fullName>
    </submittedName>
</protein>
<dbReference type="EMBL" id="KZ678140">
    <property type="protein sequence ID" value="PSN63421.1"/>
    <property type="molecule type" value="Genomic_DNA"/>
</dbReference>
<proteinExistence type="predicted"/>
<sequence length="53" mass="5656">MMARCWMLDAGGLRVRSIAAAGEGLYLAVFSYYCLAALEKNMPLGRASSGSPK</sequence>
<keyword evidence="1" id="KW-0812">Transmembrane</keyword>
<keyword evidence="3" id="KW-1185">Reference proteome</keyword>
<evidence type="ECO:0000313" key="2">
    <source>
        <dbReference type="EMBL" id="PSN63421.1"/>
    </source>
</evidence>
<keyword evidence="1" id="KW-0472">Membrane</keyword>
<feature type="non-terminal residue" evidence="2">
    <location>
        <position position="1"/>
    </location>
</feature>
<dbReference type="AlphaFoldDB" id="A0A2T2NDA2"/>
<dbReference type="Proteomes" id="UP000240883">
    <property type="component" value="Unassembled WGS sequence"/>
</dbReference>